<dbReference type="EMBL" id="JACCJC010000158">
    <property type="protein sequence ID" value="KAF6222480.1"/>
    <property type="molecule type" value="Genomic_DNA"/>
</dbReference>
<accession>A0A8H6CF95</accession>
<evidence type="ECO:0000259" key="2">
    <source>
        <dbReference type="Pfam" id="PF20253"/>
    </source>
</evidence>
<feature type="compositionally biased region" description="Polar residues" evidence="1">
    <location>
        <begin position="40"/>
        <end position="58"/>
    </location>
</feature>
<name>A0A8H6CF95_9LECA</name>
<keyword evidence="4" id="KW-1185">Reference proteome</keyword>
<dbReference type="Proteomes" id="UP000578531">
    <property type="component" value="Unassembled WGS sequence"/>
</dbReference>
<sequence length="229" mass="25479">MHRHFGRLKSIFKSLCSDELSSSKAKATSSTSTPDPNPFETLSNLQIESDSPSASGNKNIEADEAHYEHSKDGRDDAGDDGIKNDAAVQDLELCFVLWDLETTCSKVRTYWADAAVSKIPFMLAAFLTNAAMVSVATRFHCGRRFFDTCEIIAYTEIVDIVEKYKSSTLGIPETADPVAMNAFTLPLMSTSLCQQGINDHAEQSRQSIIESLQDYIIRSRRTLRQHQKS</sequence>
<evidence type="ECO:0000256" key="1">
    <source>
        <dbReference type="SAM" id="MobiDB-lite"/>
    </source>
</evidence>
<dbReference type="Pfam" id="PF20253">
    <property type="entry name" value="DUF6604"/>
    <property type="match status" value="1"/>
</dbReference>
<dbReference type="GeneID" id="59295053"/>
<feature type="domain" description="DUF6604" evidence="2">
    <location>
        <begin position="2"/>
        <end position="132"/>
    </location>
</feature>
<dbReference type="RefSeq" id="XP_037157865.1">
    <property type="nucleotide sequence ID" value="XM_037315249.1"/>
</dbReference>
<feature type="compositionally biased region" description="Low complexity" evidence="1">
    <location>
        <begin position="22"/>
        <end position="33"/>
    </location>
</feature>
<evidence type="ECO:0000313" key="4">
    <source>
        <dbReference type="Proteomes" id="UP000578531"/>
    </source>
</evidence>
<organism evidence="3 4">
    <name type="scientific">Letharia columbiana</name>
    <dbReference type="NCBI Taxonomy" id="112416"/>
    <lineage>
        <taxon>Eukaryota</taxon>
        <taxon>Fungi</taxon>
        <taxon>Dikarya</taxon>
        <taxon>Ascomycota</taxon>
        <taxon>Pezizomycotina</taxon>
        <taxon>Lecanoromycetes</taxon>
        <taxon>OSLEUM clade</taxon>
        <taxon>Lecanoromycetidae</taxon>
        <taxon>Lecanorales</taxon>
        <taxon>Lecanorineae</taxon>
        <taxon>Parmeliaceae</taxon>
        <taxon>Letharia</taxon>
    </lineage>
</organism>
<protein>
    <recommendedName>
        <fullName evidence="2">DUF6604 domain-containing protein</fullName>
    </recommendedName>
</protein>
<dbReference type="InterPro" id="IPR046539">
    <property type="entry name" value="DUF6604"/>
</dbReference>
<gene>
    <name evidence="3" type="ORF">HO173_013432</name>
</gene>
<evidence type="ECO:0000313" key="3">
    <source>
        <dbReference type="EMBL" id="KAF6222480.1"/>
    </source>
</evidence>
<comment type="caution">
    <text evidence="3">The sequence shown here is derived from an EMBL/GenBank/DDBJ whole genome shotgun (WGS) entry which is preliminary data.</text>
</comment>
<reference evidence="3 4" key="1">
    <citation type="journal article" date="2020" name="Genomics">
        <title>Complete, high-quality genomes from long-read metagenomic sequencing of two wolf lichen thalli reveals enigmatic genome architecture.</title>
        <authorList>
            <person name="McKenzie S.K."/>
            <person name="Walston R.F."/>
            <person name="Allen J.L."/>
        </authorList>
    </citation>
    <scope>NUCLEOTIDE SEQUENCE [LARGE SCALE GENOMIC DNA]</scope>
    <source>
        <strain evidence="3">WasteWater2</strain>
    </source>
</reference>
<feature type="region of interest" description="Disordered" evidence="1">
    <location>
        <begin position="22"/>
        <end position="58"/>
    </location>
</feature>
<dbReference type="AlphaFoldDB" id="A0A8H6CF95"/>
<proteinExistence type="predicted"/>